<protein>
    <submittedName>
        <fullName evidence="2">Uncharacterized protein</fullName>
    </submittedName>
</protein>
<reference evidence="2" key="1">
    <citation type="submission" date="2020-01" db="EMBL/GenBank/DDBJ databases">
        <authorList>
            <consortium name="DOE Joint Genome Institute"/>
            <person name="Haridas S."/>
            <person name="Albert R."/>
            <person name="Binder M."/>
            <person name="Bloem J."/>
            <person name="Labutti K."/>
            <person name="Salamov A."/>
            <person name="Andreopoulos B."/>
            <person name="Baker S.E."/>
            <person name="Barry K."/>
            <person name="Bills G."/>
            <person name="Bluhm B.H."/>
            <person name="Cannon C."/>
            <person name="Castanera R."/>
            <person name="Culley D.E."/>
            <person name="Daum C."/>
            <person name="Ezra D."/>
            <person name="Gonzalez J.B."/>
            <person name="Henrissat B."/>
            <person name="Kuo A."/>
            <person name="Liang C."/>
            <person name="Lipzen A."/>
            <person name="Lutzoni F."/>
            <person name="Magnuson J."/>
            <person name="Mondo S."/>
            <person name="Nolan M."/>
            <person name="Ohm R."/>
            <person name="Pangilinan J."/>
            <person name="Park H.-J."/>
            <person name="Ramirez L."/>
            <person name="Alfaro M."/>
            <person name="Sun H."/>
            <person name="Tritt A."/>
            <person name="Yoshinaga Y."/>
            <person name="Zwiers L.-H."/>
            <person name="Turgeon B.G."/>
            <person name="Goodwin S.B."/>
            <person name="Spatafora J.W."/>
            <person name="Crous P.W."/>
            <person name="Grigoriev I.V."/>
        </authorList>
    </citation>
    <scope>NUCLEOTIDE SEQUENCE</scope>
    <source>
        <strain evidence="2">CBS 394.84</strain>
    </source>
</reference>
<comment type="caution">
    <text evidence="2">The sequence shown here is derived from an EMBL/GenBank/DDBJ whole genome shotgun (WGS) entry which is preliminary data.</text>
</comment>
<keyword evidence="1" id="KW-0472">Membrane</keyword>
<evidence type="ECO:0000313" key="3">
    <source>
        <dbReference type="Proteomes" id="UP000800039"/>
    </source>
</evidence>
<sequence length="111" mass="12594">MSGCPAPAAAKFIKRNPQKSWNARQGDPNKLMMLLLLLTMMNTIMQVRLWRRVHSNQAQFALTTVSSLEGAGLPFVRSCARVYSKMRLLHSSNQLDMRLKALRVYRSCARG</sequence>
<accession>A0A9P4GSE0</accession>
<name>A0A9P4GSE0_9PLEO</name>
<keyword evidence="3" id="KW-1185">Reference proteome</keyword>
<keyword evidence="1" id="KW-1133">Transmembrane helix</keyword>
<proteinExistence type="predicted"/>
<keyword evidence="1" id="KW-0812">Transmembrane</keyword>
<evidence type="ECO:0000313" key="2">
    <source>
        <dbReference type="EMBL" id="KAF1850196.1"/>
    </source>
</evidence>
<dbReference type="RefSeq" id="XP_040792759.1">
    <property type="nucleotide sequence ID" value="XM_040926601.1"/>
</dbReference>
<organism evidence="2 3">
    <name type="scientific">Cucurbitaria berberidis CBS 394.84</name>
    <dbReference type="NCBI Taxonomy" id="1168544"/>
    <lineage>
        <taxon>Eukaryota</taxon>
        <taxon>Fungi</taxon>
        <taxon>Dikarya</taxon>
        <taxon>Ascomycota</taxon>
        <taxon>Pezizomycotina</taxon>
        <taxon>Dothideomycetes</taxon>
        <taxon>Pleosporomycetidae</taxon>
        <taxon>Pleosporales</taxon>
        <taxon>Pleosporineae</taxon>
        <taxon>Cucurbitariaceae</taxon>
        <taxon>Cucurbitaria</taxon>
    </lineage>
</organism>
<feature type="transmembrane region" description="Helical" evidence="1">
    <location>
        <begin position="31"/>
        <end position="50"/>
    </location>
</feature>
<gene>
    <name evidence="2" type="ORF">K460DRAFT_11746</name>
</gene>
<dbReference type="Proteomes" id="UP000800039">
    <property type="component" value="Unassembled WGS sequence"/>
</dbReference>
<dbReference type="GeneID" id="63843852"/>
<dbReference type="AlphaFoldDB" id="A0A9P4GSE0"/>
<evidence type="ECO:0000256" key="1">
    <source>
        <dbReference type="SAM" id="Phobius"/>
    </source>
</evidence>
<dbReference type="EMBL" id="ML976614">
    <property type="protein sequence ID" value="KAF1850196.1"/>
    <property type="molecule type" value="Genomic_DNA"/>
</dbReference>